<dbReference type="EMBL" id="CP158373">
    <property type="protein sequence ID" value="XBY62013.1"/>
    <property type="molecule type" value="Genomic_DNA"/>
</dbReference>
<sequence>MKARSYFLLLFVSLLSGCGVEDLCSSSVTSTLASPSGETKAVIVQRDCGATTSMAYYVHLISANEEPSDENSVFNSDKTEGISTSWRNDTTLVISYKKARIFNFTNFWQPKTGNPNKEIRVLEISKDQ</sequence>
<keyword evidence="1" id="KW-0732">Signal</keyword>
<accession>A0AAU7XWT7</accession>
<protein>
    <recommendedName>
        <fullName evidence="3">Lipoprotein</fullName>
    </recommendedName>
</protein>
<dbReference type="RefSeq" id="WP_350446438.1">
    <property type="nucleotide sequence ID" value="NZ_CP158373.1"/>
</dbReference>
<feature type="signal peptide" evidence="1">
    <location>
        <begin position="1"/>
        <end position="18"/>
    </location>
</feature>
<name>A0AAU7XWT7_9PSED</name>
<evidence type="ECO:0000256" key="1">
    <source>
        <dbReference type="SAM" id="SignalP"/>
    </source>
</evidence>
<proteinExistence type="predicted"/>
<evidence type="ECO:0000313" key="2">
    <source>
        <dbReference type="EMBL" id="XBY62013.1"/>
    </source>
</evidence>
<reference evidence="2" key="1">
    <citation type="submission" date="2023-08" db="EMBL/GenBank/DDBJ databases">
        <title>Increased levels of nutrients transform a symbiont into a lethal pathobiont.</title>
        <authorList>
            <person name="Lachnit T."/>
            <person name="Ulrich L."/>
            <person name="Willmer F.M."/>
            <person name="Hasenbein T."/>
            <person name="Steiner L.X."/>
            <person name="Wolters M."/>
            <person name="Herbst E.M."/>
            <person name="Deines P."/>
        </authorList>
    </citation>
    <scope>NUCLEOTIDE SEQUENCE</scope>
    <source>
        <strain evidence="2">T3</strain>
    </source>
</reference>
<evidence type="ECO:0008006" key="3">
    <source>
        <dbReference type="Google" id="ProtNLM"/>
    </source>
</evidence>
<dbReference type="PROSITE" id="PS51257">
    <property type="entry name" value="PROKAR_LIPOPROTEIN"/>
    <property type="match status" value="1"/>
</dbReference>
<feature type="chain" id="PRO_5043728336" description="Lipoprotein" evidence="1">
    <location>
        <begin position="19"/>
        <end position="128"/>
    </location>
</feature>
<gene>
    <name evidence="2" type="ORF">ABS648_18840</name>
</gene>
<dbReference type="AlphaFoldDB" id="A0AAU7XWT7"/>
<organism evidence="2">
    <name type="scientific">Pseudomonas solani</name>
    <dbReference type="NCBI Taxonomy" id="2731552"/>
    <lineage>
        <taxon>Bacteria</taxon>
        <taxon>Pseudomonadati</taxon>
        <taxon>Pseudomonadota</taxon>
        <taxon>Gammaproteobacteria</taxon>
        <taxon>Pseudomonadales</taxon>
        <taxon>Pseudomonadaceae</taxon>
        <taxon>Pseudomonas</taxon>
    </lineage>
</organism>